<proteinExistence type="inferred from homology"/>
<gene>
    <name evidence="10" type="primary">bgaB</name>
    <name evidence="10" type="ORF">GCM10008013_09840</name>
</gene>
<feature type="domain" description="Beta-galactosidase trimerisation" evidence="8">
    <location>
        <begin position="403"/>
        <end position="626"/>
    </location>
</feature>
<evidence type="ECO:0000256" key="1">
    <source>
        <dbReference type="ARBA" id="ARBA00001412"/>
    </source>
</evidence>
<comment type="similarity">
    <text evidence="2 6">Belongs to the glycosyl hydrolase 42 family.</text>
</comment>
<dbReference type="InterPro" id="IPR029062">
    <property type="entry name" value="Class_I_gatase-like"/>
</dbReference>
<organism evidence="10 11">
    <name type="scientific">Paenibacillus segetis</name>
    <dbReference type="NCBI Taxonomy" id="1325360"/>
    <lineage>
        <taxon>Bacteria</taxon>
        <taxon>Bacillati</taxon>
        <taxon>Bacillota</taxon>
        <taxon>Bacilli</taxon>
        <taxon>Bacillales</taxon>
        <taxon>Paenibacillaceae</taxon>
        <taxon>Paenibacillus</taxon>
    </lineage>
</organism>
<dbReference type="InterPro" id="IPR013739">
    <property type="entry name" value="Beta_galactosidase_C"/>
</dbReference>
<dbReference type="InterPro" id="IPR013738">
    <property type="entry name" value="Beta_galactosidase_Trimer"/>
</dbReference>
<dbReference type="Proteomes" id="UP000659344">
    <property type="component" value="Unassembled WGS sequence"/>
</dbReference>
<dbReference type="InterPro" id="IPR017853">
    <property type="entry name" value="GH"/>
</dbReference>
<comment type="caution">
    <text evidence="10">The sequence shown here is derived from an EMBL/GenBank/DDBJ whole genome shotgun (WGS) entry which is preliminary data.</text>
</comment>
<dbReference type="Gene3D" id="3.20.20.80">
    <property type="entry name" value="Glycosidases"/>
    <property type="match status" value="1"/>
</dbReference>
<dbReference type="Gene3D" id="2.60.40.1180">
    <property type="entry name" value="Golgi alpha-mannosidase II"/>
    <property type="match status" value="1"/>
</dbReference>
<dbReference type="PIRSF" id="PIRSF001084">
    <property type="entry name" value="B-galactosidase"/>
    <property type="match status" value="1"/>
</dbReference>
<dbReference type="InterPro" id="IPR013529">
    <property type="entry name" value="Glyco_hydro_42_N"/>
</dbReference>
<accession>A0ABQ1Y7R0</accession>
<evidence type="ECO:0000256" key="5">
    <source>
        <dbReference type="ARBA" id="ARBA00023295"/>
    </source>
</evidence>
<dbReference type="CDD" id="cd03143">
    <property type="entry name" value="A4_beta-galactosidase_middle_domain"/>
    <property type="match status" value="1"/>
</dbReference>
<dbReference type="EMBL" id="BMFT01000001">
    <property type="protein sequence ID" value="GGH15535.1"/>
    <property type="molecule type" value="Genomic_DNA"/>
</dbReference>
<evidence type="ECO:0000313" key="10">
    <source>
        <dbReference type="EMBL" id="GGH15535.1"/>
    </source>
</evidence>
<dbReference type="Gene3D" id="3.40.50.880">
    <property type="match status" value="1"/>
</dbReference>
<dbReference type="EC" id="3.2.1.23" evidence="3 6"/>
<dbReference type="RefSeq" id="WP_308420378.1">
    <property type="nucleotide sequence ID" value="NZ_BMFT01000001.1"/>
</dbReference>
<sequence>MKKYPPISSSLPRMMHGADYNPDQWQRYPEVLKEDIRLMKLAKCNVMSVGIFSWVSLEPEEGMYTFEWLDKLLDSFAENEIYVFLATPSGARPAWMSVKYPEVLRVGQNRVRNLHGFRHNHCYTSPVYREKTRVMNEKLAERYGNHPAVIGWHISNEFGGDCHCSYCQEAFRQWLQNKYGTLETLNHAWWTTFWSHTITDWKQIESPAPHGETQVHAMNLDWRRFVTDQTVDFCRHEIAPLRKFRPDLPVTTNLMGVYEGLNYWKFADVLDVISWDNYPTWHDQKHDHEQGAWISMVHDINRSLKGGKPFMLMESTPSMTNWQAVSKLKKPGMHMLSSLQAVAHGSDTVQYFQWRKSRGSSEKLHGAVVDHVGHEHTRVFQDVTDVGDALERLEDIVGTSVPAEVAIIFDWENRWAIKDSQGPRNIGTDPNAPDWHSGMKHDETVSWHYQAFWEQGVAVDMIDMECDFSKYKLIIAPMLYMVRPGVGERIERFVEAGGTFVATYWSGIVNESDLCFLDGFPGPLRKTLGIWSEEIDGLYDGEINRVIPVGDNKLGLNTTYEAIDLCDLIHTEGAEVLASYGDDFYAGRPALTVNSLGQGQAYYIASRNTQPFYDDFYASLIHSLQLSRSIDTVLPKGVTAQLRTDGEQDYIFVMNFTSEAQQVVLDESMYIHQLTGEPIDSSQLQLTAYEVVVLRRTRT</sequence>
<evidence type="ECO:0000313" key="11">
    <source>
        <dbReference type="Proteomes" id="UP000659344"/>
    </source>
</evidence>
<protein>
    <recommendedName>
        <fullName evidence="3 6">Beta-galactosidase</fullName>
        <shortName evidence="6">Beta-gal</shortName>
        <ecNumber evidence="3 6">3.2.1.23</ecNumber>
    </recommendedName>
</protein>
<dbReference type="SUPFAM" id="SSF52317">
    <property type="entry name" value="Class I glutamine amidotransferase-like"/>
    <property type="match status" value="1"/>
</dbReference>
<dbReference type="InterPro" id="IPR013780">
    <property type="entry name" value="Glyco_hydro_b"/>
</dbReference>
<evidence type="ECO:0000256" key="4">
    <source>
        <dbReference type="ARBA" id="ARBA00022801"/>
    </source>
</evidence>
<name>A0ABQ1Y7R0_9BACL</name>
<keyword evidence="5 6" id="KW-0326">Glycosidase</keyword>
<dbReference type="InterPro" id="IPR003476">
    <property type="entry name" value="Glyco_hydro_42"/>
</dbReference>
<reference evidence="11" key="1">
    <citation type="journal article" date="2019" name="Int. J. Syst. Evol. Microbiol.">
        <title>The Global Catalogue of Microorganisms (GCM) 10K type strain sequencing project: providing services to taxonomists for standard genome sequencing and annotation.</title>
        <authorList>
            <consortium name="The Broad Institute Genomics Platform"/>
            <consortium name="The Broad Institute Genome Sequencing Center for Infectious Disease"/>
            <person name="Wu L."/>
            <person name="Ma J."/>
        </authorList>
    </citation>
    <scope>NUCLEOTIDE SEQUENCE [LARGE SCALE GENOMIC DNA]</scope>
    <source>
        <strain evidence="11">CGMCC 1.12769</strain>
    </source>
</reference>
<feature type="domain" description="Beta-galactosidase C-terminal" evidence="9">
    <location>
        <begin position="637"/>
        <end position="696"/>
    </location>
</feature>
<evidence type="ECO:0000256" key="3">
    <source>
        <dbReference type="ARBA" id="ARBA00012756"/>
    </source>
</evidence>
<evidence type="ECO:0000259" key="7">
    <source>
        <dbReference type="Pfam" id="PF02449"/>
    </source>
</evidence>
<dbReference type="PANTHER" id="PTHR36447:SF1">
    <property type="entry name" value="BETA-GALACTOSIDASE GANA"/>
    <property type="match status" value="1"/>
</dbReference>
<dbReference type="PANTHER" id="PTHR36447">
    <property type="entry name" value="BETA-GALACTOSIDASE GANA"/>
    <property type="match status" value="1"/>
</dbReference>
<comment type="catalytic activity">
    <reaction evidence="1 6">
        <text>Hydrolysis of terminal non-reducing beta-D-galactose residues in beta-D-galactosides.</text>
        <dbReference type="EC" id="3.2.1.23"/>
    </reaction>
</comment>
<keyword evidence="4 6" id="KW-0378">Hydrolase</keyword>
<evidence type="ECO:0000259" key="8">
    <source>
        <dbReference type="Pfam" id="PF08532"/>
    </source>
</evidence>
<dbReference type="SUPFAM" id="SSF51445">
    <property type="entry name" value="(Trans)glycosidases"/>
    <property type="match status" value="1"/>
</dbReference>
<evidence type="ECO:0000256" key="6">
    <source>
        <dbReference type="PIRNR" id="PIRNR001084"/>
    </source>
</evidence>
<evidence type="ECO:0000259" key="9">
    <source>
        <dbReference type="Pfam" id="PF08533"/>
    </source>
</evidence>
<feature type="domain" description="Glycoside hydrolase family 42 N-terminal" evidence="7">
    <location>
        <begin position="19"/>
        <end position="392"/>
    </location>
</feature>
<keyword evidence="11" id="KW-1185">Reference proteome</keyword>
<dbReference type="Pfam" id="PF08532">
    <property type="entry name" value="Glyco_hydro_42M"/>
    <property type="match status" value="1"/>
</dbReference>
<dbReference type="Pfam" id="PF02449">
    <property type="entry name" value="Glyco_hydro_42"/>
    <property type="match status" value="1"/>
</dbReference>
<dbReference type="Pfam" id="PF08533">
    <property type="entry name" value="Glyco_hydro_42C"/>
    <property type="match status" value="1"/>
</dbReference>
<evidence type="ECO:0000256" key="2">
    <source>
        <dbReference type="ARBA" id="ARBA00005940"/>
    </source>
</evidence>